<keyword evidence="3" id="KW-1185">Reference proteome</keyword>
<dbReference type="GO" id="GO:0016740">
    <property type="term" value="F:transferase activity"/>
    <property type="evidence" value="ECO:0007669"/>
    <property type="project" value="UniProtKB-KW"/>
</dbReference>
<organism evidence="2 3">
    <name type="scientific">Noviherbaspirillum humi</name>
    <dbReference type="NCBI Taxonomy" id="1688639"/>
    <lineage>
        <taxon>Bacteria</taxon>
        <taxon>Pseudomonadati</taxon>
        <taxon>Pseudomonadota</taxon>
        <taxon>Betaproteobacteria</taxon>
        <taxon>Burkholderiales</taxon>
        <taxon>Oxalobacteraceae</taxon>
        <taxon>Noviherbaspirillum</taxon>
    </lineage>
</organism>
<dbReference type="InterPro" id="IPR016181">
    <property type="entry name" value="Acyl_CoA_acyltransferase"/>
</dbReference>
<protein>
    <submittedName>
        <fullName evidence="2">Acetyltransferase (GNAT) domain-containing protein</fullName>
    </submittedName>
</protein>
<dbReference type="SUPFAM" id="SSF55729">
    <property type="entry name" value="Acyl-CoA N-acyltransferases (Nat)"/>
    <property type="match status" value="1"/>
</dbReference>
<dbReference type="InterPro" id="IPR038740">
    <property type="entry name" value="BioF2-like_GNAT_dom"/>
</dbReference>
<dbReference type="Pfam" id="PF13480">
    <property type="entry name" value="Acetyltransf_6"/>
    <property type="match status" value="1"/>
</dbReference>
<evidence type="ECO:0000313" key="3">
    <source>
        <dbReference type="Proteomes" id="UP000198284"/>
    </source>
</evidence>
<dbReference type="Proteomes" id="UP000198284">
    <property type="component" value="Unassembled WGS sequence"/>
</dbReference>
<gene>
    <name evidence="2" type="ORF">SAMN06265795_104317</name>
</gene>
<feature type="domain" description="BioF2-like acetyltransferase" evidence="1">
    <location>
        <begin position="57"/>
        <end position="182"/>
    </location>
</feature>
<evidence type="ECO:0000259" key="1">
    <source>
        <dbReference type="Pfam" id="PF13480"/>
    </source>
</evidence>
<evidence type="ECO:0000313" key="2">
    <source>
        <dbReference type="EMBL" id="SNS65904.1"/>
    </source>
</evidence>
<reference evidence="2 3" key="1">
    <citation type="submission" date="2017-06" db="EMBL/GenBank/DDBJ databases">
        <authorList>
            <person name="Kim H.J."/>
            <person name="Triplett B.A."/>
        </authorList>
    </citation>
    <scope>NUCLEOTIDE SEQUENCE [LARGE SCALE GENOMIC DNA]</scope>
    <source>
        <strain evidence="2 3">U15</strain>
    </source>
</reference>
<dbReference type="Gene3D" id="3.40.630.30">
    <property type="match status" value="1"/>
</dbReference>
<proteinExistence type="predicted"/>
<name>A0A239GCX4_9BURK</name>
<accession>A0A239GCX4</accession>
<dbReference type="AlphaFoldDB" id="A0A239GCX4"/>
<dbReference type="EMBL" id="FZOT01000004">
    <property type="protein sequence ID" value="SNS65904.1"/>
    <property type="molecule type" value="Genomic_DNA"/>
</dbReference>
<keyword evidence="2" id="KW-0808">Transferase</keyword>
<sequence>MMEELIAQLPRFDYFTQNWHYSQTNWLPFCWQGFQQTTRYTYILNDLQDMGNVWAGFHNNVRRNCKSASERHQITLRDDLPLSDFLSLNRMTFQRQGLKVPYSDEYVRRIDEACQKQNCRKYYIAVDREGRRHAGCYVVWDKNSAYGLINGSDPALRSSGALSLCLWQAIQDAARVTQKFDFEGSMLQPVERFVRHFGAVQTPYFNISKMPSRLLRVRRALQSGIKEE</sequence>